<evidence type="ECO:0000259" key="1">
    <source>
        <dbReference type="Pfam" id="PF12728"/>
    </source>
</evidence>
<dbReference type="AlphaFoldDB" id="A0AAX3WFC1"/>
<dbReference type="RefSeq" id="WP_283535226.1">
    <property type="nucleotide sequence ID" value="NZ_CP073633.1"/>
</dbReference>
<reference evidence="2" key="1">
    <citation type="journal article" date="2022" name="Biotechnol. Bioprocess Eng.">
        <title>Pan-genome Analysis Reveals Comparative Genomic Features of Central Metabolic Pathways in Methylorubrum extorquens.</title>
        <authorList>
            <person name="Lee G.M."/>
            <person name="Scott-Nevros Z.K."/>
            <person name="Lee S.-M."/>
            <person name="Kim D."/>
        </authorList>
    </citation>
    <scope>NUCLEOTIDE SEQUENCE</scope>
    <source>
        <strain evidence="2">ATCC 55366</strain>
    </source>
</reference>
<protein>
    <submittedName>
        <fullName evidence="2">Helix-turn-helix domain-containing protein</fullName>
    </submittedName>
</protein>
<organism evidence="2 3">
    <name type="scientific">Methylorubrum extorquens</name>
    <name type="common">Methylobacterium dichloromethanicum</name>
    <name type="synonym">Methylobacterium extorquens</name>
    <dbReference type="NCBI Taxonomy" id="408"/>
    <lineage>
        <taxon>Bacteria</taxon>
        <taxon>Pseudomonadati</taxon>
        <taxon>Pseudomonadota</taxon>
        <taxon>Alphaproteobacteria</taxon>
        <taxon>Hyphomicrobiales</taxon>
        <taxon>Methylobacteriaceae</taxon>
        <taxon>Methylorubrum</taxon>
    </lineage>
</organism>
<dbReference type="InterPro" id="IPR009061">
    <property type="entry name" value="DNA-bd_dom_put_sf"/>
</dbReference>
<evidence type="ECO:0000313" key="2">
    <source>
        <dbReference type="EMBL" id="WHQ68624.1"/>
    </source>
</evidence>
<dbReference type="SUPFAM" id="SSF46955">
    <property type="entry name" value="Putative DNA-binding domain"/>
    <property type="match status" value="1"/>
</dbReference>
<dbReference type="Proteomes" id="UP001223720">
    <property type="component" value="Chromosome"/>
</dbReference>
<dbReference type="InterPro" id="IPR041657">
    <property type="entry name" value="HTH_17"/>
</dbReference>
<proteinExistence type="predicted"/>
<dbReference type="EMBL" id="CP073633">
    <property type="protein sequence ID" value="WHQ68624.1"/>
    <property type="molecule type" value="Genomic_DNA"/>
</dbReference>
<dbReference type="Pfam" id="PF12728">
    <property type="entry name" value="HTH_17"/>
    <property type="match status" value="1"/>
</dbReference>
<sequence length="79" mass="8789">MAKQISLDLQDEPALRTGNAARYLGIAHSTLNKWRSQGRAPAHITLSWKKYVWLKRDLDAFMGARRVESPAPANKGGEA</sequence>
<gene>
    <name evidence="2" type="ORF">KEC54_19960</name>
</gene>
<name>A0AAX3WFC1_METEX</name>
<accession>A0AAX3WFC1</accession>
<feature type="domain" description="Helix-turn-helix" evidence="1">
    <location>
        <begin position="15"/>
        <end position="65"/>
    </location>
</feature>
<evidence type="ECO:0000313" key="3">
    <source>
        <dbReference type="Proteomes" id="UP001223720"/>
    </source>
</evidence>